<gene>
    <name evidence="1" type="ORF">F4V73_17795</name>
</gene>
<dbReference type="Proteomes" id="UP000322181">
    <property type="component" value="Unassembled WGS sequence"/>
</dbReference>
<proteinExistence type="predicted"/>
<sequence>MNKMIVGMSVALLSFCTIAEEIKCEPHKSGILKFASGTDIVEKMSFHQYLDSNIYKVSGNKDPSENYDENKAIFCQAADVKEKKECGDLISNCISWYGNLSKNEKDELIFRHIASYLDALSKS</sequence>
<name>A0A5M9QXR5_9GAMM</name>
<reference evidence="1 2" key="1">
    <citation type="submission" date="2019-09" db="EMBL/GenBank/DDBJ databases">
        <title>Draft genome sequence of various Type strains from the CCUG.</title>
        <authorList>
            <person name="Pineiro-Iglesias B."/>
            <person name="Tunovic T."/>
            <person name="Unosson C."/>
            <person name="Inganas E."/>
            <person name="Ohlen M."/>
            <person name="Cardew S."/>
            <person name="Jensie-Markopoulos S."/>
            <person name="Salva-Serra F."/>
            <person name="Jaen-Luchoro D."/>
            <person name="Karlsson R."/>
            <person name="Svensson-Stadler L."/>
            <person name="Chun J."/>
            <person name="Moore E."/>
        </authorList>
    </citation>
    <scope>NUCLEOTIDE SEQUENCE [LARGE SCALE GENOMIC DNA]</scope>
    <source>
        <strain evidence="1 2">CCUG 53682T</strain>
    </source>
</reference>
<protein>
    <submittedName>
        <fullName evidence="1">Uncharacterized protein</fullName>
    </submittedName>
</protein>
<organism evidence="1 2">
    <name type="scientific">Morganella psychrotolerans</name>
    <dbReference type="NCBI Taxonomy" id="368603"/>
    <lineage>
        <taxon>Bacteria</taxon>
        <taxon>Pseudomonadati</taxon>
        <taxon>Pseudomonadota</taxon>
        <taxon>Gammaproteobacteria</taxon>
        <taxon>Enterobacterales</taxon>
        <taxon>Morganellaceae</taxon>
        <taxon>Morganella</taxon>
    </lineage>
</organism>
<dbReference type="AlphaFoldDB" id="A0A5M9QXR5"/>
<accession>A0A5M9QXR5</accession>
<evidence type="ECO:0000313" key="2">
    <source>
        <dbReference type="Proteomes" id="UP000322181"/>
    </source>
</evidence>
<evidence type="ECO:0000313" key="1">
    <source>
        <dbReference type="EMBL" id="KAA8712971.1"/>
    </source>
</evidence>
<dbReference type="EMBL" id="VXKB01000008">
    <property type="protein sequence ID" value="KAA8712971.1"/>
    <property type="molecule type" value="Genomic_DNA"/>
</dbReference>
<dbReference type="RefSeq" id="WP_150385159.1">
    <property type="nucleotide sequence ID" value="NZ_BAAAFS010000007.1"/>
</dbReference>
<comment type="caution">
    <text evidence="1">The sequence shown here is derived from an EMBL/GenBank/DDBJ whole genome shotgun (WGS) entry which is preliminary data.</text>
</comment>